<reference evidence="10" key="1">
    <citation type="journal article" date="2012" name="MBio">
        <title>Comparative genome analysis of Trichophyton rubrum and related dermatophytes reveals candidate genes involved in infection.</title>
        <authorList>
            <person name="Martinez D.A."/>
            <person name="Oliver B.G."/>
            <person name="Graeser Y."/>
            <person name="Goldberg J.M."/>
            <person name="Li W."/>
            <person name="Martinez-Rossi N.M."/>
            <person name="Monod M."/>
            <person name="Shelest E."/>
            <person name="Barton R.C."/>
            <person name="Birch E."/>
            <person name="Brakhage A.A."/>
            <person name="Chen Z."/>
            <person name="Gurr S.J."/>
            <person name="Heiman D."/>
            <person name="Heitman J."/>
            <person name="Kosti I."/>
            <person name="Rossi A."/>
            <person name="Saif S."/>
            <person name="Samalova M."/>
            <person name="Saunders C.W."/>
            <person name="Shea T."/>
            <person name="Summerbell R.C."/>
            <person name="Xu J."/>
            <person name="Young S."/>
            <person name="Zeng Q."/>
            <person name="Birren B.W."/>
            <person name="Cuomo C.A."/>
            <person name="White T.C."/>
        </authorList>
    </citation>
    <scope>NUCLEOTIDE SEQUENCE [LARGE SCALE GENOMIC DNA]</scope>
    <source>
        <strain evidence="10">ATCC MYA-4604 / CBS 118893</strain>
    </source>
</reference>
<sequence length="501" mass="56652">MALMALTVTSPTLITAGGLFILYTLGTAIYNLFFHPLRKFPGPKYSALSRLPVTWATLSGQRAQFRFNLHRKYGDVVRIASDELSFAHGQGWKEIYGTSANARGTRAIRGVEEEGGANSVVTANGECHTRQKRLITIVFSEKNLKENEPTFVKYTDLLVQRMEESKGAPMDMSDWYNFTALDVVGELLFGESLGLLENSRYIPWVESVQQFLKAFAIILVLNEYLLFRVIWGLVPHSVLSRQRQKFLNYTSDKLARYLDRRNAEKGSIGIMGKLLDDGITLPELQQNSPIFVFGGSETSATQLRYLTYLLFKNPRCMEKLVKDIRTRFSSSDEIRYDALLGMSYLMACIEESLRMYTPCTNGLPRVVAEGGTMICGEMIPAGTLVSVAGYSLLRSPNYFHLPDSYIPERWLPGAEKLDPGFAKDDKNAFQPFAYGAHNCPGKKMGYYEIRLVMTKVLWHFDLELVHKDGGALDSWDHIDNYQSYVRVPLWVKATPVKRGKT</sequence>
<dbReference type="RefSeq" id="XP_003175372.1">
    <property type="nucleotide sequence ID" value="XM_003175324.1"/>
</dbReference>
<evidence type="ECO:0000313" key="9">
    <source>
        <dbReference type="EMBL" id="EFQ99889.1"/>
    </source>
</evidence>
<evidence type="ECO:0000256" key="2">
    <source>
        <dbReference type="ARBA" id="ARBA00010617"/>
    </source>
</evidence>
<dbReference type="InterPro" id="IPR001128">
    <property type="entry name" value="Cyt_P450"/>
</dbReference>
<keyword evidence="5 7" id="KW-0408">Iron</keyword>
<dbReference type="PANTHER" id="PTHR24305:SF210">
    <property type="entry name" value="CYTOCHROME P450 MONOOXYGENASE ASQL-RELATED"/>
    <property type="match status" value="1"/>
</dbReference>
<evidence type="ECO:0000256" key="4">
    <source>
        <dbReference type="ARBA" id="ARBA00022723"/>
    </source>
</evidence>
<feature type="transmembrane region" description="Helical" evidence="8">
    <location>
        <begin position="12"/>
        <end position="34"/>
    </location>
</feature>
<keyword evidence="3 7" id="KW-0349">Heme</keyword>
<dbReference type="Gene3D" id="1.10.630.10">
    <property type="entry name" value="Cytochrome P450"/>
    <property type="match status" value="1"/>
</dbReference>
<accession>E4UPL4</accession>
<dbReference type="SUPFAM" id="SSF48264">
    <property type="entry name" value="Cytochrome P450"/>
    <property type="match status" value="1"/>
</dbReference>
<dbReference type="Pfam" id="PF00067">
    <property type="entry name" value="p450"/>
    <property type="match status" value="1"/>
</dbReference>
<dbReference type="GO" id="GO:0005506">
    <property type="term" value="F:iron ion binding"/>
    <property type="evidence" value="ECO:0007669"/>
    <property type="project" value="InterPro"/>
</dbReference>
<dbReference type="Proteomes" id="UP000002669">
    <property type="component" value="Unassembled WGS sequence"/>
</dbReference>
<evidence type="ECO:0000256" key="5">
    <source>
        <dbReference type="ARBA" id="ARBA00023004"/>
    </source>
</evidence>
<dbReference type="InterPro" id="IPR036396">
    <property type="entry name" value="Cyt_P450_sf"/>
</dbReference>
<dbReference type="STRING" id="535722.E4UPL4"/>
<dbReference type="AlphaFoldDB" id="E4UPL4"/>
<feature type="binding site" description="axial binding residue" evidence="7">
    <location>
        <position position="439"/>
    </location>
    <ligand>
        <name>heme</name>
        <dbReference type="ChEBI" id="CHEBI:30413"/>
    </ligand>
    <ligandPart>
        <name>Fe</name>
        <dbReference type="ChEBI" id="CHEBI:18248"/>
    </ligandPart>
</feature>
<keyword evidence="6" id="KW-0503">Monooxygenase</keyword>
<dbReference type="GO" id="GO:0004497">
    <property type="term" value="F:monooxygenase activity"/>
    <property type="evidence" value="ECO:0007669"/>
    <property type="project" value="UniProtKB-KW"/>
</dbReference>
<proteinExistence type="inferred from homology"/>
<dbReference type="CDD" id="cd11058">
    <property type="entry name" value="CYP60B-like"/>
    <property type="match status" value="1"/>
</dbReference>
<dbReference type="OMA" id="PCTNGLP"/>
<gene>
    <name evidence="9" type="ORF">MGYG_02901</name>
</gene>
<evidence type="ECO:0000256" key="7">
    <source>
        <dbReference type="PIRSR" id="PIRSR602401-1"/>
    </source>
</evidence>
<comment type="cofactor">
    <cofactor evidence="1 7">
        <name>heme</name>
        <dbReference type="ChEBI" id="CHEBI:30413"/>
    </cofactor>
</comment>
<dbReference type="PRINTS" id="PR00463">
    <property type="entry name" value="EP450I"/>
</dbReference>
<evidence type="ECO:0000256" key="1">
    <source>
        <dbReference type="ARBA" id="ARBA00001971"/>
    </source>
</evidence>
<evidence type="ECO:0000256" key="3">
    <source>
        <dbReference type="ARBA" id="ARBA00022617"/>
    </source>
</evidence>
<dbReference type="EMBL" id="DS989823">
    <property type="protein sequence ID" value="EFQ99889.1"/>
    <property type="molecule type" value="Genomic_DNA"/>
</dbReference>
<dbReference type="eggNOG" id="KOG0158">
    <property type="taxonomic scope" value="Eukaryota"/>
</dbReference>
<evidence type="ECO:0008006" key="11">
    <source>
        <dbReference type="Google" id="ProtNLM"/>
    </source>
</evidence>
<keyword evidence="8" id="KW-1133">Transmembrane helix</keyword>
<evidence type="ECO:0000313" key="10">
    <source>
        <dbReference type="Proteomes" id="UP000002669"/>
    </source>
</evidence>
<keyword evidence="4 7" id="KW-0479">Metal-binding</keyword>
<dbReference type="InParanoid" id="E4UPL4"/>
<keyword evidence="8" id="KW-0812">Transmembrane</keyword>
<dbReference type="PRINTS" id="PR00385">
    <property type="entry name" value="P450"/>
</dbReference>
<dbReference type="GO" id="GO:0016705">
    <property type="term" value="F:oxidoreductase activity, acting on paired donors, with incorporation or reduction of molecular oxygen"/>
    <property type="evidence" value="ECO:0007669"/>
    <property type="project" value="InterPro"/>
</dbReference>
<evidence type="ECO:0000256" key="6">
    <source>
        <dbReference type="ARBA" id="ARBA00023033"/>
    </source>
</evidence>
<dbReference type="GeneID" id="10030680"/>
<dbReference type="InterPro" id="IPR002401">
    <property type="entry name" value="Cyt_P450_E_grp-I"/>
</dbReference>
<keyword evidence="8" id="KW-0472">Membrane</keyword>
<keyword evidence="10" id="KW-1185">Reference proteome</keyword>
<dbReference type="VEuPathDB" id="FungiDB:MGYG_02901"/>
<dbReference type="PANTHER" id="PTHR24305">
    <property type="entry name" value="CYTOCHROME P450"/>
    <property type="match status" value="1"/>
</dbReference>
<keyword evidence="6" id="KW-0560">Oxidoreductase</keyword>
<dbReference type="InterPro" id="IPR050121">
    <property type="entry name" value="Cytochrome_P450_monoxygenase"/>
</dbReference>
<organism evidence="10">
    <name type="scientific">Arthroderma gypseum (strain ATCC MYA-4604 / CBS 118893)</name>
    <name type="common">Microsporum gypseum</name>
    <dbReference type="NCBI Taxonomy" id="535722"/>
    <lineage>
        <taxon>Eukaryota</taxon>
        <taxon>Fungi</taxon>
        <taxon>Dikarya</taxon>
        <taxon>Ascomycota</taxon>
        <taxon>Pezizomycotina</taxon>
        <taxon>Eurotiomycetes</taxon>
        <taxon>Eurotiomycetidae</taxon>
        <taxon>Onygenales</taxon>
        <taxon>Arthrodermataceae</taxon>
        <taxon>Nannizzia</taxon>
    </lineage>
</organism>
<dbReference type="GO" id="GO:0020037">
    <property type="term" value="F:heme binding"/>
    <property type="evidence" value="ECO:0007669"/>
    <property type="project" value="InterPro"/>
</dbReference>
<dbReference type="OrthoDB" id="1470350at2759"/>
<protein>
    <recommendedName>
        <fullName evidence="11">Isotrichodermin C-15 hydroxylase</fullName>
    </recommendedName>
</protein>
<name>E4UPL4_ARTGP</name>
<dbReference type="HOGENOM" id="CLU_001570_14_11_1"/>
<evidence type="ECO:0000256" key="8">
    <source>
        <dbReference type="SAM" id="Phobius"/>
    </source>
</evidence>
<comment type="similarity">
    <text evidence="2">Belongs to the cytochrome P450 family.</text>
</comment>